<proteinExistence type="inferred from homology"/>
<comment type="subcellular location">
    <subcellularLocation>
        <location evidence="10">Cytoplasm</location>
    </subcellularLocation>
</comment>
<feature type="domain" description="Radical SAM core" evidence="11">
    <location>
        <begin position="18"/>
        <end position="245"/>
    </location>
</feature>
<gene>
    <name evidence="12" type="primary">pflA</name>
    <name evidence="12" type="ORF">MGM1_3870</name>
</gene>
<dbReference type="PIRSF" id="PIRSF000371">
    <property type="entry name" value="PFL_act_enz"/>
    <property type="match status" value="1"/>
</dbReference>
<dbReference type="SFLD" id="SFLDS00029">
    <property type="entry name" value="Radical_SAM"/>
    <property type="match status" value="1"/>
</dbReference>
<evidence type="ECO:0000256" key="9">
    <source>
        <dbReference type="ARBA" id="ARBA00023014"/>
    </source>
</evidence>
<dbReference type="SUPFAM" id="SSF102114">
    <property type="entry name" value="Radical SAM enzymes"/>
    <property type="match status" value="1"/>
</dbReference>
<sequence>MQQELKLPYFQTESFGAVDGPGIRFVVFCQGCIYRCLFCHNPESWDLRKKVNKFSVDEIIEKYERNKTFYKTGGITISGGDPVLYIDFLISLAAKCNEKGIHLAIDTSGVNFGIEDNDKYKELCKYKPLWIVDIKHINPAKHQRLTGVKEQREVELIKFLDKNKQKFWIRQVLVPGYTDDPKDLETLGKFLKKLKGLENFQILPYHRLGISKYDTLGYRYPLAGVQEPSAKDIEKAAESINKGYSK</sequence>
<dbReference type="PANTHER" id="PTHR30352">
    <property type="entry name" value="PYRUVATE FORMATE-LYASE-ACTIVATING ENZYME"/>
    <property type="match status" value="1"/>
</dbReference>
<dbReference type="AlphaFoldDB" id="A0A097ST36"/>
<keyword evidence="7 10" id="KW-0560">Oxidoreductase</keyword>
<name>A0A097ST36_9BACT</name>
<dbReference type="NCBIfam" id="TIGR02493">
    <property type="entry name" value="PFLA"/>
    <property type="match status" value="1"/>
</dbReference>
<protein>
    <recommendedName>
        <fullName evidence="3 10">Pyruvate formate-lyase-activating enzyme</fullName>
        <ecNumber evidence="10">1.97.1.4</ecNumber>
    </recommendedName>
</protein>
<keyword evidence="5 10" id="KW-0949">S-adenosyl-L-methionine</keyword>
<evidence type="ECO:0000256" key="8">
    <source>
        <dbReference type="ARBA" id="ARBA00023004"/>
    </source>
</evidence>
<dbReference type="GO" id="GO:0051539">
    <property type="term" value="F:4 iron, 4 sulfur cluster binding"/>
    <property type="evidence" value="ECO:0007669"/>
    <property type="project" value="UniProtKB-UniRule"/>
</dbReference>
<dbReference type="CDD" id="cd01335">
    <property type="entry name" value="Radical_SAM"/>
    <property type="match status" value="1"/>
</dbReference>
<dbReference type="InterPro" id="IPR007197">
    <property type="entry name" value="rSAM"/>
</dbReference>
<dbReference type="PROSITE" id="PS51918">
    <property type="entry name" value="RADICAL_SAM"/>
    <property type="match status" value="1"/>
</dbReference>
<dbReference type="EC" id="1.97.1.4" evidence="10"/>
<dbReference type="PANTHER" id="PTHR30352:SF5">
    <property type="entry name" value="PYRUVATE FORMATE-LYASE 1-ACTIVATING ENZYME"/>
    <property type="match status" value="1"/>
</dbReference>
<dbReference type="EMBL" id="CP007711">
    <property type="protein sequence ID" value="AIV03759.1"/>
    <property type="molecule type" value="Genomic_DNA"/>
</dbReference>
<evidence type="ECO:0000256" key="10">
    <source>
        <dbReference type="RuleBase" id="RU362053"/>
    </source>
</evidence>
<dbReference type="GO" id="GO:0043365">
    <property type="term" value="F:[formate-C-acetyltransferase]-activating enzyme activity"/>
    <property type="evidence" value="ECO:0007669"/>
    <property type="project" value="UniProtKB-UniRule"/>
</dbReference>
<dbReference type="InterPro" id="IPR034457">
    <property type="entry name" value="Organic_radical-activating"/>
</dbReference>
<keyword evidence="8 10" id="KW-0408">Iron</keyword>
<dbReference type="eggNOG" id="COG1180">
    <property type="taxonomic scope" value="Bacteria"/>
</dbReference>
<accession>A0A097ST36</accession>
<reference evidence="12 13" key="1">
    <citation type="journal article" date="2014" name="PLoS ONE">
        <title>An emerging Mycoplasma associated with trichomoniasis, vaginal infection and disease.</title>
        <authorList>
            <consortium name="Vaginal Microbiome Consortium"/>
            <person name="Fettweis J.M."/>
            <person name="Serrano M.G."/>
            <person name="Huang B."/>
            <person name="Brooks J.P."/>
            <person name="Glascock A.L."/>
            <person name="Sheth N.U."/>
            <person name="Strauss J.F.III."/>
            <person name="Jefferson K.K."/>
            <person name="Buck G.A."/>
        </authorList>
    </citation>
    <scope>NUCLEOTIDE SEQUENCE [LARGE SCALE GENOMIC DNA]</scope>
    <source>
        <strain evidence="12 13">VCU_M1</strain>
    </source>
</reference>
<keyword evidence="4 10" id="KW-0004">4Fe-4S</keyword>
<dbReference type="KEGG" id="mgj:MGM1_3870"/>
<evidence type="ECO:0000256" key="3">
    <source>
        <dbReference type="ARBA" id="ARBA00021356"/>
    </source>
</evidence>
<evidence type="ECO:0000256" key="4">
    <source>
        <dbReference type="ARBA" id="ARBA00022485"/>
    </source>
</evidence>
<comment type="cofactor">
    <cofactor evidence="10">
        <name>[4Fe-4S] cluster</name>
        <dbReference type="ChEBI" id="CHEBI:49883"/>
    </cofactor>
    <text evidence="10">Binds 1 [4Fe-4S] cluster. The cluster is coordinated with 3 cysteines and an exchangeable S-adenosyl-L-methionine.</text>
</comment>
<dbReference type="InterPro" id="IPR012838">
    <property type="entry name" value="PFL1_activating"/>
</dbReference>
<dbReference type="HOGENOM" id="CLU_058969_1_1_14"/>
<dbReference type="InterPro" id="IPR012839">
    <property type="entry name" value="Organic_radical_activase"/>
</dbReference>
<dbReference type="InterPro" id="IPR001989">
    <property type="entry name" value="Radical_activat_CS"/>
</dbReference>
<dbReference type="Proteomes" id="UP000030066">
    <property type="component" value="Chromosome"/>
</dbReference>
<evidence type="ECO:0000256" key="6">
    <source>
        <dbReference type="ARBA" id="ARBA00022723"/>
    </source>
</evidence>
<dbReference type="GO" id="GO:0005737">
    <property type="term" value="C:cytoplasm"/>
    <property type="evidence" value="ECO:0007669"/>
    <property type="project" value="UniProtKB-SubCell"/>
</dbReference>
<dbReference type="STRING" id="1318617.MGM1_3870"/>
<evidence type="ECO:0000313" key="13">
    <source>
        <dbReference type="Proteomes" id="UP000030066"/>
    </source>
</evidence>
<dbReference type="GO" id="GO:0046872">
    <property type="term" value="F:metal ion binding"/>
    <property type="evidence" value="ECO:0007669"/>
    <property type="project" value="UniProtKB-UniRule"/>
</dbReference>
<keyword evidence="6 10" id="KW-0479">Metal-binding</keyword>
<comment type="similarity">
    <text evidence="2 10">Belongs to the organic radical-activating enzymes family.</text>
</comment>
<organism evidence="12 13">
    <name type="scientific">Candidatus Malacoplasma girerdii</name>
    <dbReference type="NCBI Taxonomy" id="1318617"/>
    <lineage>
        <taxon>Bacteria</taxon>
        <taxon>Bacillati</taxon>
        <taxon>Mycoplasmatota</taxon>
        <taxon>Mycoplasmoidales</taxon>
        <taxon>Mycoplasmoidaceae</taxon>
        <taxon>Malacoplasma</taxon>
    </lineage>
</organism>
<keyword evidence="12" id="KW-0670">Pyruvate</keyword>
<evidence type="ECO:0000259" key="11">
    <source>
        <dbReference type="PROSITE" id="PS51918"/>
    </source>
</evidence>
<dbReference type="InterPro" id="IPR013785">
    <property type="entry name" value="Aldolase_TIM"/>
</dbReference>
<evidence type="ECO:0000256" key="2">
    <source>
        <dbReference type="ARBA" id="ARBA00009777"/>
    </source>
</evidence>
<evidence type="ECO:0000313" key="12">
    <source>
        <dbReference type="EMBL" id="AIV03759.1"/>
    </source>
</evidence>
<dbReference type="InterPro" id="IPR058240">
    <property type="entry name" value="rSAM_sf"/>
</dbReference>
<evidence type="ECO:0000256" key="1">
    <source>
        <dbReference type="ARBA" id="ARBA00003141"/>
    </source>
</evidence>
<dbReference type="SFLD" id="SFLDG01066">
    <property type="entry name" value="organic_radical-activating_enz"/>
    <property type="match status" value="1"/>
</dbReference>
<keyword evidence="13" id="KW-1185">Reference proteome</keyword>
<evidence type="ECO:0000256" key="5">
    <source>
        <dbReference type="ARBA" id="ARBA00022691"/>
    </source>
</evidence>
<keyword evidence="10" id="KW-0963">Cytoplasm</keyword>
<comment type="function">
    <text evidence="1 10">Activation of pyruvate formate-lyase under anaerobic conditions by generation of an organic free radical, using S-adenosylmethionine and reduced flavodoxin as cosubstrates to produce 5'-deoxy-adenosine.</text>
</comment>
<dbReference type="Gene3D" id="3.20.20.70">
    <property type="entry name" value="Aldolase class I"/>
    <property type="match status" value="1"/>
</dbReference>
<dbReference type="PROSITE" id="PS01087">
    <property type="entry name" value="RADICAL_ACTIVATING"/>
    <property type="match status" value="1"/>
</dbReference>
<comment type="catalytic activity">
    <reaction evidence="10">
        <text>glycyl-[formate C-acetyltransferase] + reduced [flavodoxin] + S-adenosyl-L-methionine = glycin-2-yl radical-[formate C-acetyltransferase] + semiquinone [flavodoxin] + 5'-deoxyadenosine + L-methionine + H(+)</text>
        <dbReference type="Rhea" id="RHEA:19225"/>
        <dbReference type="Rhea" id="RHEA-COMP:10622"/>
        <dbReference type="Rhea" id="RHEA-COMP:12190"/>
        <dbReference type="Rhea" id="RHEA-COMP:12191"/>
        <dbReference type="Rhea" id="RHEA-COMP:14480"/>
        <dbReference type="ChEBI" id="CHEBI:15378"/>
        <dbReference type="ChEBI" id="CHEBI:17319"/>
        <dbReference type="ChEBI" id="CHEBI:29947"/>
        <dbReference type="ChEBI" id="CHEBI:32722"/>
        <dbReference type="ChEBI" id="CHEBI:57618"/>
        <dbReference type="ChEBI" id="CHEBI:57844"/>
        <dbReference type="ChEBI" id="CHEBI:59789"/>
        <dbReference type="ChEBI" id="CHEBI:140311"/>
        <dbReference type="EC" id="1.97.1.4"/>
    </reaction>
</comment>
<keyword evidence="9 10" id="KW-0411">Iron-sulfur</keyword>
<evidence type="ECO:0000256" key="7">
    <source>
        <dbReference type="ARBA" id="ARBA00023002"/>
    </source>
</evidence>
<dbReference type="Pfam" id="PF04055">
    <property type="entry name" value="Radical_SAM"/>
    <property type="match status" value="1"/>
</dbReference>
<keyword evidence="12" id="KW-0456">Lyase</keyword>
<dbReference type="GO" id="GO:0016829">
    <property type="term" value="F:lyase activity"/>
    <property type="evidence" value="ECO:0007669"/>
    <property type="project" value="UniProtKB-KW"/>
</dbReference>